<name>A0A930U818_9FLAO</name>
<feature type="transmembrane region" description="Helical" evidence="1">
    <location>
        <begin position="87"/>
        <end position="104"/>
    </location>
</feature>
<dbReference type="AlphaFoldDB" id="A0A930U818"/>
<dbReference type="RefSeq" id="WP_194311877.1">
    <property type="nucleotide sequence ID" value="NZ_JADHEC010000016.1"/>
</dbReference>
<keyword evidence="2" id="KW-0732">Signal</keyword>
<keyword evidence="1" id="KW-0472">Membrane</keyword>
<reference evidence="3" key="1">
    <citation type="submission" date="2020-11" db="EMBL/GenBank/DDBJ databases">
        <title>Genome of Flavobacterium soyangense.</title>
        <authorList>
            <person name="Liu Q."/>
            <person name="Xin Y.-H."/>
        </authorList>
    </citation>
    <scope>NUCLEOTIDE SEQUENCE</scope>
    <source>
        <strain evidence="3">CGMCC 1.13493</strain>
    </source>
</reference>
<evidence type="ECO:0000256" key="1">
    <source>
        <dbReference type="SAM" id="Phobius"/>
    </source>
</evidence>
<evidence type="ECO:0000256" key="2">
    <source>
        <dbReference type="SAM" id="SignalP"/>
    </source>
</evidence>
<evidence type="ECO:0000313" key="3">
    <source>
        <dbReference type="EMBL" id="MBF2708623.1"/>
    </source>
</evidence>
<sequence>MKKLPLYLMIMVLSLSIFPSTINAAEKNPTAITANTKEIPAEVTVMYNRLEEIKAMDKSSMNFSEKKALRKEVRAINATLRSSNNGVYLSVGAIIIIILLLILLL</sequence>
<keyword evidence="1" id="KW-0812">Transmembrane</keyword>
<protein>
    <recommendedName>
        <fullName evidence="5">Seryl-tRNA synthetase</fullName>
    </recommendedName>
</protein>
<keyword evidence="4" id="KW-1185">Reference proteome</keyword>
<feature type="chain" id="PRO_5037909562" description="Seryl-tRNA synthetase" evidence="2">
    <location>
        <begin position="25"/>
        <end position="105"/>
    </location>
</feature>
<comment type="caution">
    <text evidence="3">The sequence shown here is derived from an EMBL/GenBank/DDBJ whole genome shotgun (WGS) entry which is preliminary data.</text>
</comment>
<proteinExistence type="predicted"/>
<organism evidence="3 4">
    <name type="scientific">Flavobacterium soyangense</name>
    <dbReference type="NCBI Taxonomy" id="2023265"/>
    <lineage>
        <taxon>Bacteria</taxon>
        <taxon>Pseudomonadati</taxon>
        <taxon>Bacteroidota</taxon>
        <taxon>Flavobacteriia</taxon>
        <taxon>Flavobacteriales</taxon>
        <taxon>Flavobacteriaceae</taxon>
        <taxon>Flavobacterium</taxon>
    </lineage>
</organism>
<keyword evidence="1" id="KW-1133">Transmembrane helix</keyword>
<gene>
    <name evidence="3" type="ORF">IR213_08480</name>
</gene>
<dbReference type="Proteomes" id="UP000646211">
    <property type="component" value="Unassembled WGS sequence"/>
</dbReference>
<feature type="signal peptide" evidence="2">
    <location>
        <begin position="1"/>
        <end position="24"/>
    </location>
</feature>
<evidence type="ECO:0000313" key="4">
    <source>
        <dbReference type="Proteomes" id="UP000646211"/>
    </source>
</evidence>
<dbReference type="EMBL" id="JADHEC010000016">
    <property type="protein sequence ID" value="MBF2708623.1"/>
    <property type="molecule type" value="Genomic_DNA"/>
</dbReference>
<accession>A0A930U818</accession>
<evidence type="ECO:0008006" key="5">
    <source>
        <dbReference type="Google" id="ProtNLM"/>
    </source>
</evidence>